<dbReference type="Proteomes" id="UP001156641">
    <property type="component" value="Unassembled WGS sequence"/>
</dbReference>
<feature type="domain" description="HTH araC/xylS-type" evidence="4">
    <location>
        <begin position="248"/>
        <end position="346"/>
    </location>
</feature>
<dbReference type="SUPFAM" id="SSF46689">
    <property type="entry name" value="Homeodomain-like"/>
    <property type="match status" value="1"/>
</dbReference>
<dbReference type="RefSeq" id="WP_284257236.1">
    <property type="nucleotide sequence ID" value="NZ_BSOS01000025.1"/>
</dbReference>
<keyword evidence="1" id="KW-0805">Transcription regulation</keyword>
<evidence type="ECO:0000313" key="5">
    <source>
        <dbReference type="EMBL" id="GLR66538.1"/>
    </source>
</evidence>
<dbReference type="Pfam" id="PF12833">
    <property type="entry name" value="HTH_18"/>
    <property type="match status" value="1"/>
</dbReference>
<name>A0ABQ6A5F4_9PROT</name>
<dbReference type="InterPro" id="IPR009057">
    <property type="entry name" value="Homeodomain-like_sf"/>
</dbReference>
<dbReference type="PANTHER" id="PTHR47894:SF4">
    <property type="entry name" value="HTH-TYPE TRANSCRIPTIONAL REGULATOR GADX"/>
    <property type="match status" value="1"/>
</dbReference>
<keyword evidence="3" id="KW-0804">Transcription</keyword>
<dbReference type="PANTHER" id="PTHR47894">
    <property type="entry name" value="HTH-TYPE TRANSCRIPTIONAL REGULATOR GADX"/>
    <property type="match status" value="1"/>
</dbReference>
<comment type="caution">
    <text evidence="5">The sequence shown here is derived from an EMBL/GenBank/DDBJ whole genome shotgun (WGS) entry which is preliminary data.</text>
</comment>
<organism evidence="5 6">
    <name type="scientific">Acidocella aquatica</name>
    <dbReference type="NCBI Taxonomy" id="1922313"/>
    <lineage>
        <taxon>Bacteria</taxon>
        <taxon>Pseudomonadati</taxon>
        <taxon>Pseudomonadota</taxon>
        <taxon>Alphaproteobacteria</taxon>
        <taxon>Acetobacterales</taxon>
        <taxon>Acidocellaceae</taxon>
        <taxon>Acidocella</taxon>
    </lineage>
</organism>
<accession>A0ABQ6A5F4</accession>
<sequence>MMSRLAEQTQAEQSRGAQVALVATLGLLPFLDEIGADAGRVMGPAGIDASRLNGASEGSLALSAYVDMMERAAKISRCDNFGLRYGRQFPASSHGLVGDIALAAPTIGAALRQFVDLFPLHQEASQVGLRAEGGLLRLEYRILDWRIFDRRQDAELTIAMFQNLLRHAFGPGFVPEEVHFEHPNPGHCGEHEETFGAPVYFGQCTNAIAFRPRDLNRAMPGADAGKFSRLLAEACMRRLPRGAVPLAERVRGEIRARLPDGYPPMEEVADALGVARWTLQRRLGEAGLSYSDAVQQVRQALALSYLSLPHLSISSIGQLLGYAELSPFSRACRRWFGAPPEQVRAERLCGKKTV</sequence>
<keyword evidence="2" id="KW-0238">DNA-binding</keyword>
<keyword evidence="6" id="KW-1185">Reference proteome</keyword>
<evidence type="ECO:0000259" key="4">
    <source>
        <dbReference type="PROSITE" id="PS01124"/>
    </source>
</evidence>
<gene>
    <name evidence="5" type="ORF">GCM10010909_12180</name>
</gene>
<proteinExistence type="predicted"/>
<dbReference type="Pfam" id="PF12625">
    <property type="entry name" value="Arabinose_bd"/>
    <property type="match status" value="1"/>
</dbReference>
<protein>
    <submittedName>
        <fullName evidence="5">AraC family transcriptional regulator</fullName>
    </submittedName>
</protein>
<dbReference type="SMART" id="SM00342">
    <property type="entry name" value="HTH_ARAC"/>
    <property type="match status" value="1"/>
</dbReference>
<dbReference type="InterPro" id="IPR018060">
    <property type="entry name" value="HTH_AraC"/>
</dbReference>
<evidence type="ECO:0000256" key="1">
    <source>
        <dbReference type="ARBA" id="ARBA00023015"/>
    </source>
</evidence>
<dbReference type="EMBL" id="BSOS01000025">
    <property type="protein sequence ID" value="GLR66538.1"/>
    <property type="molecule type" value="Genomic_DNA"/>
</dbReference>
<evidence type="ECO:0000256" key="2">
    <source>
        <dbReference type="ARBA" id="ARBA00023125"/>
    </source>
</evidence>
<reference evidence="6" key="1">
    <citation type="journal article" date="2019" name="Int. J. Syst. Evol. Microbiol.">
        <title>The Global Catalogue of Microorganisms (GCM) 10K type strain sequencing project: providing services to taxonomists for standard genome sequencing and annotation.</title>
        <authorList>
            <consortium name="The Broad Institute Genomics Platform"/>
            <consortium name="The Broad Institute Genome Sequencing Center for Infectious Disease"/>
            <person name="Wu L."/>
            <person name="Ma J."/>
        </authorList>
    </citation>
    <scope>NUCLEOTIDE SEQUENCE [LARGE SCALE GENOMIC DNA]</scope>
    <source>
        <strain evidence="6">NBRC 112502</strain>
    </source>
</reference>
<dbReference type="Gene3D" id="1.10.10.60">
    <property type="entry name" value="Homeodomain-like"/>
    <property type="match status" value="1"/>
</dbReference>
<dbReference type="PROSITE" id="PS01124">
    <property type="entry name" value="HTH_ARAC_FAMILY_2"/>
    <property type="match status" value="1"/>
</dbReference>
<dbReference type="InterPro" id="IPR032687">
    <property type="entry name" value="AraC-type_N"/>
</dbReference>
<evidence type="ECO:0000313" key="6">
    <source>
        <dbReference type="Proteomes" id="UP001156641"/>
    </source>
</evidence>
<evidence type="ECO:0000256" key="3">
    <source>
        <dbReference type="ARBA" id="ARBA00023163"/>
    </source>
</evidence>